<reference evidence="2 3" key="1">
    <citation type="submission" date="2016-11" db="EMBL/GenBank/DDBJ databases">
        <title>Whole Genome Sequencing of Mucilaginibacter polytrichastri RG4-7(T) isolated from the moss sample.</title>
        <authorList>
            <person name="Li Y."/>
        </authorList>
    </citation>
    <scope>NUCLEOTIDE SEQUENCE [LARGE SCALE GENOMIC DNA]</scope>
    <source>
        <strain evidence="2 3">RG4-7</strain>
    </source>
</reference>
<keyword evidence="3" id="KW-1185">Reference proteome</keyword>
<dbReference type="SUPFAM" id="SSF56925">
    <property type="entry name" value="OMPA-like"/>
    <property type="match status" value="1"/>
</dbReference>
<feature type="chain" id="PRO_5010261317" description="Outer membrane protein beta-barrel domain-containing protein" evidence="1">
    <location>
        <begin position="22"/>
        <end position="208"/>
    </location>
</feature>
<organism evidence="2 3">
    <name type="scientific">Mucilaginibacter polytrichastri</name>
    <dbReference type="NCBI Taxonomy" id="1302689"/>
    <lineage>
        <taxon>Bacteria</taxon>
        <taxon>Pseudomonadati</taxon>
        <taxon>Bacteroidota</taxon>
        <taxon>Sphingobacteriia</taxon>
        <taxon>Sphingobacteriales</taxon>
        <taxon>Sphingobacteriaceae</taxon>
        <taxon>Mucilaginibacter</taxon>
    </lineage>
</organism>
<evidence type="ECO:0000313" key="3">
    <source>
        <dbReference type="Proteomes" id="UP000186720"/>
    </source>
</evidence>
<dbReference type="AlphaFoldDB" id="A0A1Q5ZSI0"/>
<proteinExistence type="predicted"/>
<dbReference type="InterPro" id="IPR011250">
    <property type="entry name" value="OMP/PagP_B-barrel"/>
</dbReference>
<dbReference type="RefSeq" id="WP_074487340.1">
    <property type="nucleotide sequence ID" value="NZ_FPAM01000008.1"/>
</dbReference>
<keyword evidence="1" id="KW-0732">Signal</keyword>
<comment type="caution">
    <text evidence="2">The sequence shown here is derived from an EMBL/GenBank/DDBJ whole genome shotgun (WGS) entry which is preliminary data.</text>
</comment>
<feature type="signal peptide" evidence="1">
    <location>
        <begin position="1"/>
        <end position="21"/>
    </location>
</feature>
<evidence type="ECO:0000313" key="2">
    <source>
        <dbReference type="EMBL" id="OKS84638.1"/>
    </source>
</evidence>
<evidence type="ECO:0000256" key="1">
    <source>
        <dbReference type="SAM" id="SignalP"/>
    </source>
</evidence>
<dbReference type="STRING" id="1302689.RG47T_0070"/>
<dbReference type="Gene3D" id="2.40.160.20">
    <property type="match status" value="1"/>
</dbReference>
<gene>
    <name evidence="2" type="ORF">RG47T_0070</name>
</gene>
<dbReference type="OrthoDB" id="753046at2"/>
<dbReference type="Proteomes" id="UP000186720">
    <property type="component" value="Unassembled WGS sequence"/>
</dbReference>
<sequence length="208" mass="22374">MKIKLLIALMFIGALSTVAHAQNNDDPAARKLYLDFGGSVGVFIPYDQVKGQKTLTGSNAMTALQLNYHQDYFTKLQFGQTTVNFKSQSSFETVNSLIDAKANSTNLGLAFGYQHSFGRWQPFVLAGAGASFIDVPATSFAKVSNTVNYTTFSGTYLYINAGGGINYKISKSFILYLEGQGSTIPNLPNKSSTHLSGVSAMIGIKAPL</sequence>
<accession>A0A1Q5ZSI0</accession>
<evidence type="ECO:0008006" key="4">
    <source>
        <dbReference type="Google" id="ProtNLM"/>
    </source>
</evidence>
<protein>
    <recommendedName>
        <fullName evidence="4">Outer membrane protein beta-barrel domain-containing protein</fullName>
    </recommendedName>
</protein>
<name>A0A1Q5ZSI0_9SPHI</name>
<dbReference type="EMBL" id="MPPL01000001">
    <property type="protein sequence ID" value="OKS84638.1"/>
    <property type="molecule type" value="Genomic_DNA"/>
</dbReference>